<dbReference type="InterPro" id="IPR055771">
    <property type="entry name" value="DUF7347"/>
</dbReference>
<dbReference type="EMBL" id="CP045921">
    <property type="protein sequence ID" value="QHN42618.1"/>
    <property type="molecule type" value="Genomic_DNA"/>
</dbReference>
<dbReference type="InterPro" id="IPR000086">
    <property type="entry name" value="NUDIX_hydrolase_dom"/>
</dbReference>
<reference evidence="2" key="1">
    <citation type="journal article" date="2021" name="Nat. Microbiol.">
        <title>Cocultivation of an ultrasmall environmental parasitic bacterium with lytic ability against bacteria associated with wastewater foams.</title>
        <authorList>
            <person name="Batinovic S."/>
            <person name="Rose J.J.A."/>
            <person name="Ratcliffe J."/>
            <person name="Seviour R.J."/>
            <person name="Petrovski S."/>
        </authorList>
    </citation>
    <scope>NUCLEOTIDE SEQUENCE</scope>
    <source>
        <strain evidence="2">JR1</strain>
    </source>
</reference>
<name>A0A857MKF2_9BACT</name>
<evidence type="ECO:0000313" key="3">
    <source>
        <dbReference type="Proteomes" id="UP001059824"/>
    </source>
</evidence>
<accession>A0A857MKF2</accession>
<gene>
    <name evidence="2" type="ORF">GII36_01980</name>
</gene>
<dbReference type="InterPro" id="IPR036390">
    <property type="entry name" value="WH_DNA-bd_sf"/>
</dbReference>
<dbReference type="Proteomes" id="UP001059824">
    <property type="component" value="Chromosome"/>
</dbReference>
<dbReference type="AlphaFoldDB" id="A0A857MKF2"/>
<dbReference type="Pfam" id="PF00293">
    <property type="entry name" value="NUDIX"/>
    <property type="match status" value="1"/>
</dbReference>
<evidence type="ECO:0000259" key="1">
    <source>
        <dbReference type="PROSITE" id="PS51462"/>
    </source>
</evidence>
<sequence>MSDIRRDIISRLKQADTLRYAKLKPDAEIPNDLYNYHLRKLVSDGIVEKTHQGYTLSEQGRRHVADTHHTSDQGDRLFKYNVLLVVAREIDGILHILNQRRTAQPSYGIVGIPGGTILKSEPLLEGAARKLMQETGLTGTFRYIGTERRIFYRDAQLFSDVLFPFCLCTDASGEPTSTEFGDNFWVPIDEALANDSRPNDHIDFIPKTLAALRDDTLETLQGFYHEQIAR</sequence>
<dbReference type="Pfam" id="PF24038">
    <property type="entry name" value="DUF7347"/>
    <property type="match status" value="1"/>
</dbReference>
<dbReference type="SUPFAM" id="SSF46785">
    <property type="entry name" value="Winged helix' DNA-binding domain"/>
    <property type="match status" value="1"/>
</dbReference>
<dbReference type="Gene3D" id="1.10.10.10">
    <property type="entry name" value="Winged helix-like DNA-binding domain superfamily/Winged helix DNA-binding domain"/>
    <property type="match status" value="1"/>
</dbReference>
<protein>
    <submittedName>
        <fullName evidence="2">NUDIX domain-containing protein</fullName>
    </submittedName>
</protein>
<dbReference type="SUPFAM" id="SSF55811">
    <property type="entry name" value="Nudix"/>
    <property type="match status" value="1"/>
</dbReference>
<dbReference type="InterPro" id="IPR015797">
    <property type="entry name" value="NUDIX_hydrolase-like_dom_sf"/>
</dbReference>
<dbReference type="PROSITE" id="PS51462">
    <property type="entry name" value="NUDIX"/>
    <property type="match status" value="1"/>
</dbReference>
<keyword evidence="3" id="KW-1185">Reference proteome</keyword>
<dbReference type="RefSeq" id="WP_260764047.1">
    <property type="nucleotide sequence ID" value="NZ_CP045921.1"/>
</dbReference>
<organism evidence="2 3">
    <name type="scientific">Candidatus Mycosynbacter amalyticus</name>
    <dbReference type="NCBI Taxonomy" id="2665156"/>
    <lineage>
        <taxon>Bacteria</taxon>
        <taxon>Candidatus Saccharimonadota</taxon>
        <taxon>Candidatus Saccharimonadota incertae sedis</taxon>
        <taxon>Candidatus Mycosynbacter</taxon>
    </lineage>
</organism>
<dbReference type="Gene3D" id="3.90.79.10">
    <property type="entry name" value="Nucleoside Triphosphate Pyrophosphohydrolase"/>
    <property type="match status" value="1"/>
</dbReference>
<dbReference type="InterPro" id="IPR036388">
    <property type="entry name" value="WH-like_DNA-bd_sf"/>
</dbReference>
<proteinExistence type="predicted"/>
<dbReference type="KEGG" id="mama:GII36_01980"/>
<evidence type="ECO:0000313" key="2">
    <source>
        <dbReference type="EMBL" id="QHN42618.1"/>
    </source>
</evidence>
<feature type="domain" description="Nudix hydrolase" evidence="1">
    <location>
        <begin position="77"/>
        <end position="211"/>
    </location>
</feature>